<dbReference type="PROSITE" id="PS50890">
    <property type="entry name" value="PUA"/>
    <property type="match status" value="1"/>
</dbReference>
<evidence type="ECO:0000256" key="4">
    <source>
        <dbReference type="ARBA" id="ARBA00022679"/>
    </source>
</evidence>
<dbReference type="CDD" id="cd21153">
    <property type="entry name" value="PUA_RlmI"/>
    <property type="match status" value="1"/>
</dbReference>
<dbReference type="Gene3D" id="3.40.50.150">
    <property type="entry name" value="Vaccinia Virus protein VP39"/>
    <property type="match status" value="1"/>
</dbReference>
<dbReference type="SUPFAM" id="SSF88697">
    <property type="entry name" value="PUA domain-like"/>
    <property type="match status" value="1"/>
</dbReference>
<dbReference type="GO" id="GO:0005737">
    <property type="term" value="C:cytoplasm"/>
    <property type="evidence" value="ECO:0007669"/>
    <property type="project" value="UniProtKB-SubCell"/>
</dbReference>
<dbReference type="InterPro" id="IPR015947">
    <property type="entry name" value="PUA-like_sf"/>
</dbReference>
<keyword evidence="2" id="KW-0963">Cytoplasm</keyword>
<dbReference type="InterPro" id="IPR029063">
    <property type="entry name" value="SAM-dependent_MTases_sf"/>
</dbReference>
<organism evidence="9 10">
    <name type="scientific">Haloferula rosea</name>
    <dbReference type="NCBI Taxonomy" id="490093"/>
    <lineage>
        <taxon>Bacteria</taxon>
        <taxon>Pseudomonadati</taxon>
        <taxon>Verrucomicrobiota</taxon>
        <taxon>Verrucomicrobiia</taxon>
        <taxon>Verrucomicrobiales</taxon>
        <taxon>Verrucomicrobiaceae</taxon>
        <taxon>Haloferula</taxon>
    </lineage>
</organism>
<keyword evidence="5" id="KW-0949">S-adenosyl-L-methionine</keyword>
<keyword evidence="10" id="KW-1185">Reference proteome</keyword>
<feature type="domain" description="S-adenosylmethionine-dependent methyltransferase" evidence="7">
    <location>
        <begin position="173"/>
        <end position="330"/>
    </location>
</feature>
<evidence type="ECO:0000256" key="6">
    <source>
        <dbReference type="ARBA" id="ARBA00038091"/>
    </source>
</evidence>
<accession>A0A934RC31</accession>
<comment type="caution">
    <text evidence="9">The sequence shown here is derived from an EMBL/GenBank/DDBJ whole genome shotgun (WGS) entry which is preliminary data.</text>
</comment>
<dbReference type="GO" id="GO:0032259">
    <property type="term" value="P:methylation"/>
    <property type="evidence" value="ECO:0007669"/>
    <property type="project" value="UniProtKB-KW"/>
</dbReference>
<dbReference type="InterPro" id="IPR041532">
    <property type="entry name" value="RlmI-like_PUA"/>
</dbReference>
<dbReference type="AlphaFoldDB" id="A0A934RC31"/>
<comment type="subcellular location">
    <subcellularLocation>
        <location evidence="1">Cytoplasm</location>
    </subcellularLocation>
</comment>
<dbReference type="EMBL" id="JAENII010000005">
    <property type="protein sequence ID" value="MBK1827008.1"/>
    <property type="molecule type" value="Genomic_DNA"/>
</dbReference>
<dbReference type="GO" id="GO:0008168">
    <property type="term" value="F:methyltransferase activity"/>
    <property type="evidence" value="ECO:0007669"/>
    <property type="project" value="UniProtKB-KW"/>
</dbReference>
<dbReference type="Pfam" id="PF17785">
    <property type="entry name" value="PUA_3"/>
    <property type="match status" value="1"/>
</dbReference>
<dbReference type="InterPro" id="IPR036974">
    <property type="entry name" value="PUA_sf"/>
</dbReference>
<keyword evidence="3 9" id="KW-0489">Methyltransferase</keyword>
<dbReference type="Proteomes" id="UP000658278">
    <property type="component" value="Unassembled WGS sequence"/>
</dbReference>
<dbReference type="RefSeq" id="WP_200278457.1">
    <property type="nucleotide sequence ID" value="NZ_JAENII010000005.1"/>
</dbReference>
<protein>
    <submittedName>
        <fullName evidence="9">Class I SAM-dependent rRNA methyltransferase</fullName>
    </submittedName>
</protein>
<name>A0A934RC31_9BACT</name>
<comment type="similarity">
    <text evidence="6">Belongs to the methyltransferase superfamily. RlmI family.</text>
</comment>
<evidence type="ECO:0000313" key="9">
    <source>
        <dbReference type="EMBL" id="MBK1827008.1"/>
    </source>
</evidence>
<evidence type="ECO:0000313" key="10">
    <source>
        <dbReference type="Proteomes" id="UP000658278"/>
    </source>
</evidence>
<evidence type="ECO:0000256" key="1">
    <source>
        <dbReference type="ARBA" id="ARBA00004496"/>
    </source>
</evidence>
<evidence type="ECO:0000256" key="2">
    <source>
        <dbReference type="ARBA" id="ARBA00022490"/>
    </source>
</evidence>
<dbReference type="PANTHER" id="PTHR42873:SF1">
    <property type="entry name" value="S-ADENOSYLMETHIONINE-DEPENDENT METHYLTRANSFERASE DOMAIN-CONTAINING PROTEIN"/>
    <property type="match status" value="1"/>
</dbReference>
<proteinExistence type="inferred from homology"/>
<evidence type="ECO:0000259" key="7">
    <source>
        <dbReference type="Pfam" id="PF10672"/>
    </source>
</evidence>
<dbReference type="CDD" id="cd02440">
    <property type="entry name" value="AdoMet_MTases"/>
    <property type="match status" value="1"/>
</dbReference>
<dbReference type="SUPFAM" id="SSF53335">
    <property type="entry name" value="S-adenosyl-L-methionine-dependent methyltransferases"/>
    <property type="match status" value="1"/>
</dbReference>
<dbReference type="Gene3D" id="3.30.750.80">
    <property type="entry name" value="RNA methyltransferase domain (HRMD) like"/>
    <property type="match status" value="1"/>
</dbReference>
<dbReference type="GO" id="GO:0003723">
    <property type="term" value="F:RNA binding"/>
    <property type="evidence" value="ECO:0007669"/>
    <property type="project" value="InterPro"/>
</dbReference>
<dbReference type="PANTHER" id="PTHR42873">
    <property type="entry name" value="RIBOSOMAL RNA LARGE SUBUNIT METHYLTRANSFERASE"/>
    <property type="match status" value="1"/>
</dbReference>
<evidence type="ECO:0000256" key="5">
    <source>
        <dbReference type="ARBA" id="ARBA00022691"/>
    </source>
</evidence>
<gene>
    <name evidence="9" type="ORF">JIN81_08255</name>
</gene>
<dbReference type="Gene3D" id="2.30.130.10">
    <property type="entry name" value="PUA domain"/>
    <property type="match status" value="1"/>
</dbReference>
<dbReference type="Pfam" id="PF10672">
    <property type="entry name" value="Methyltrans_SAM"/>
    <property type="match status" value="1"/>
</dbReference>
<evidence type="ECO:0000259" key="8">
    <source>
        <dbReference type="Pfam" id="PF17785"/>
    </source>
</evidence>
<evidence type="ECO:0000256" key="3">
    <source>
        <dbReference type="ARBA" id="ARBA00022603"/>
    </source>
</evidence>
<dbReference type="CDD" id="cd11572">
    <property type="entry name" value="RlmI_M_like"/>
    <property type="match status" value="1"/>
</dbReference>
<sequence length="385" mass="43120">MPTVSIKTVSFHPSIWPKMIGEVSPDAKPGDLVEVLDKQGETFGWGFFNPRSNMPLRIVSHGKDPIDEDFFIDAIRDAAELRKGIFHLGEHTSAYRCIHADADRLPGLVADRFGDILSLEITTLAAWQRLDTWIPALHEAFGTERTHIQIDPKLARIECIPTKQAHPLATPGIRKVKIDEHGATFEIDFAEGHKTGFFCDQRDNRLRLAKLASGRSMLDLCCYSGGFSVHAAKAGAKEIHAVDLDEKAIAMAQRNANLNGTRIKFTHADAFTWARTMVENGREWDLVLADPPKFVTGRDDEKGRGKYHDLNKLAAQLVRPGGFLVTCSCSGMLNEFEFEKLVTTAVHKLGRRLQIFDRTGPGPDHPTLSNYPESRYLKVIWARVW</sequence>
<dbReference type="InterPro" id="IPR019614">
    <property type="entry name" value="SAM-dep_methyl-trfase"/>
</dbReference>
<reference evidence="9" key="1">
    <citation type="submission" date="2021-01" db="EMBL/GenBank/DDBJ databases">
        <title>Modified the classification status of verrucomicrobia.</title>
        <authorList>
            <person name="Feng X."/>
        </authorList>
    </citation>
    <scope>NUCLEOTIDE SEQUENCE</scope>
    <source>
        <strain evidence="9">KCTC 22201</strain>
    </source>
</reference>
<keyword evidence="4" id="KW-0808">Transferase</keyword>
<feature type="domain" description="RlmI-like PUA" evidence="8">
    <location>
        <begin position="10"/>
        <end position="60"/>
    </location>
</feature>